<evidence type="ECO:0000259" key="3">
    <source>
        <dbReference type="PROSITE" id="PS50045"/>
    </source>
</evidence>
<dbReference type="Proteomes" id="UP000553059">
    <property type="component" value="Unassembled WGS sequence"/>
</dbReference>
<dbReference type="Pfam" id="PF13426">
    <property type="entry name" value="PAS_9"/>
    <property type="match status" value="1"/>
</dbReference>
<evidence type="ECO:0000313" key="5">
    <source>
        <dbReference type="EMBL" id="HHY25847.1"/>
    </source>
</evidence>
<dbReference type="GO" id="GO:0006355">
    <property type="term" value="P:regulation of DNA-templated transcription"/>
    <property type="evidence" value="ECO:0007669"/>
    <property type="project" value="InterPro"/>
</dbReference>
<evidence type="ECO:0000256" key="2">
    <source>
        <dbReference type="ARBA" id="ARBA00022840"/>
    </source>
</evidence>
<dbReference type="Gene3D" id="3.30.450.40">
    <property type="match status" value="1"/>
</dbReference>
<dbReference type="AlphaFoldDB" id="A0A7C7D493"/>
<protein>
    <submittedName>
        <fullName evidence="5">Sigma 54-interacting transcriptional regulator</fullName>
    </submittedName>
</protein>
<dbReference type="PROSITE" id="PS50045">
    <property type="entry name" value="SIGMA54_INTERACT_4"/>
    <property type="match status" value="1"/>
</dbReference>
<reference evidence="5 6" key="1">
    <citation type="journal article" date="2020" name="Biotechnol. Biofuels">
        <title>New insights from the biogas microbiome by comprehensive genome-resolved metagenomics of nearly 1600 species originating from multiple anaerobic digesters.</title>
        <authorList>
            <person name="Campanaro S."/>
            <person name="Treu L."/>
            <person name="Rodriguez-R L.M."/>
            <person name="Kovalovszki A."/>
            <person name="Ziels R.M."/>
            <person name="Maus I."/>
            <person name="Zhu X."/>
            <person name="Kougias P.G."/>
            <person name="Basile A."/>
            <person name="Luo G."/>
            <person name="Schluter A."/>
            <person name="Konstantinidis K.T."/>
            <person name="Angelidaki I."/>
        </authorList>
    </citation>
    <scope>NUCLEOTIDE SEQUENCE [LARGE SCALE GENOMIC DNA]</scope>
    <source>
        <strain evidence="5">AS05jafATM_4</strain>
    </source>
</reference>
<evidence type="ECO:0000256" key="1">
    <source>
        <dbReference type="ARBA" id="ARBA00022741"/>
    </source>
</evidence>
<dbReference type="SUPFAM" id="SSF52540">
    <property type="entry name" value="P-loop containing nucleoside triphosphate hydrolases"/>
    <property type="match status" value="1"/>
</dbReference>
<name>A0A7C7D493_9FIRM</name>
<dbReference type="Gene3D" id="3.40.50.300">
    <property type="entry name" value="P-loop containing nucleotide triphosphate hydrolases"/>
    <property type="match status" value="1"/>
</dbReference>
<dbReference type="EMBL" id="DUTF01000088">
    <property type="protein sequence ID" value="HHY25847.1"/>
    <property type="molecule type" value="Genomic_DNA"/>
</dbReference>
<dbReference type="InterPro" id="IPR025662">
    <property type="entry name" value="Sigma_54_int_dom_ATP-bd_1"/>
</dbReference>
<evidence type="ECO:0000259" key="4">
    <source>
        <dbReference type="PROSITE" id="PS50112"/>
    </source>
</evidence>
<dbReference type="GO" id="GO:0005524">
    <property type="term" value="F:ATP binding"/>
    <property type="evidence" value="ECO:0007669"/>
    <property type="project" value="UniProtKB-KW"/>
</dbReference>
<gene>
    <name evidence="5" type="ORF">GX523_03680</name>
</gene>
<feature type="domain" description="Sigma-54 factor interaction" evidence="3">
    <location>
        <begin position="368"/>
        <end position="449"/>
    </location>
</feature>
<comment type="caution">
    <text evidence="5">The sequence shown here is derived from an EMBL/GenBank/DDBJ whole genome shotgun (WGS) entry which is preliminary data.</text>
</comment>
<keyword evidence="1" id="KW-0547">Nucleotide-binding</keyword>
<feature type="domain" description="PAS" evidence="4">
    <location>
        <begin position="239"/>
        <end position="291"/>
    </location>
</feature>
<dbReference type="PANTHER" id="PTHR32071">
    <property type="entry name" value="TRANSCRIPTIONAL REGULATORY PROTEIN"/>
    <property type="match status" value="1"/>
</dbReference>
<dbReference type="Gene3D" id="3.30.450.20">
    <property type="entry name" value="PAS domain"/>
    <property type="match status" value="1"/>
</dbReference>
<proteinExistence type="predicted"/>
<evidence type="ECO:0000313" key="6">
    <source>
        <dbReference type="Proteomes" id="UP000553059"/>
    </source>
</evidence>
<dbReference type="InterPro" id="IPR029016">
    <property type="entry name" value="GAF-like_dom_sf"/>
</dbReference>
<sequence length="449" mass="50059">MGTLLSIMRNGYMSKERWESIQQCKRNFLLNDCENHLNTPQLNPAIAASWIRSRSMGVDPYNEIVGLPLSPKDYEGILEKNRILIEIAKPLVNIYKDLMISSDYNLELIDNNGVSLLQEGESSIHPWEGTIFDEATMGTNAHSLSMELNHPVQLFGPEHYCLTLQNIVATAAPIMDKFGKPMVSLALTQPLKNPPWEDQKPLSHTLGLITAMAAAVEAQLRLRESYEQLIFSNDCLKTAYDTIEATLACVDEGIITVDKNGQILRVNQEGMRMLRLKPEEIGQRSIMKFLNAKSSIMSMAASGESASIEETFFFDNDDQPYMVNIHPVLNHSNGQLDVAVLRLTPIEKINSMVTSRSGATASFHFEDIIGESKVLKKAIEMGQRFARSQENILLIGESGTGKELFAQSIHNLHRPNGPFMAINCAAMPRELIESELFGYEGVSFSYDGA</sequence>
<dbReference type="InterPro" id="IPR000014">
    <property type="entry name" value="PAS"/>
</dbReference>
<dbReference type="SUPFAM" id="SSF55785">
    <property type="entry name" value="PYP-like sensor domain (PAS domain)"/>
    <property type="match status" value="1"/>
</dbReference>
<dbReference type="InterPro" id="IPR002078">
    <property type="entry name" value="Sigma_54_int"/>
</dbReference>
<keyword evidence="2" id="KW-0067">ATP-binding</keyword>
<organism evidence="5 6">
    <name type="scientific">Desulfitobacterium dehalogenans</name>
    <dbReference type="NCBI Taxonomy" id="36854"/>
    <lineage>
        <taxon>Bacteria</taxon>
        <taxon>Bacillati</taxon>
        <taxon>Bacillota</taxon>
        <taxon>Clostridia</taxon>
        <taxon>Eubacteriales</taxon>
        <taxon>Desulfitobacteriaceae</taxon>
        <taxon>Desulfitobacterium</taxon>
    </lineage>
</organism>
<dbReference type="PROSITE" id="PS50112">
    <property type="entry name" value="PAS"/>
    <property type="match status" value="1"/>
</dbReference>
<accession>A0A7C7D493</accession>
<feature type="non-terminal residue" evidence="5">
    <location>
        <position position="449"/>
    </location>
</feature>
<dbReference type="PROSITE" id="PS00675">
    <property type="entry name" value="SIGMA54_INTERACT_1"/>
    <property type="match status" value="1"/>
</dbReference>
<dbReference type="Pfam" id="PF00158">
    <property type="entry name" value="Sigma54_activat"/>
    <property type="match status" value="1"/>
</dbReference>
<dbReference type="CDD" id="cd00130">
    <property type="entry name" value="PAS"/>
    <property type="match status" value="1"/>
</dbReference>
<dbReference type="InterPro" id="IPR035965">
    <property type="entry name" value="PAS-like_dom_sf"/>
</dbReference>
<dbReference type="CDD" id="cd00009">
    <property type="entry name" value="AAA"/>
    <property type="match status" value="1"/>
</dbReference>
<dbReference type="InterPro" id="IPR027417">
    <property type="entry name" value="P-loop_NTPase"/>
</dbReference>